<dbReference type="AlphaFoldDB" id="A0A1G6ZXY8"/>
<feature type="compositionally biased region" description="Basic and acidic residues" evidence="8">
    <location>
        <begin position="285"/>
        <end position="295"/>
    </location>
</feature>
<dbReference type="Pfam" id="PF12911">
    <property type="entry name" value="OppC_N"/>
    <property type="match status" value="1"/>
</dbReference>
<dbReference type="GO" id="GO:0055085">
    <property type="term" value="P:transmembrane transport"/>
    <property type="evidence" value="ECO:0007669"/>
    <property type="project" value="InterPro"/>
</dbReference>
<organism evidence="9 10">
    <name type="scientific">Nocardioides lianchengensis</name>
    <dbReference type="NCBI Taxonomy" id="1045774"/>
    <lineage>
        <taxon>Bacteria</taxon>
        <taxon>Bacillati</taxon>
        <taxon>Actinomycetota</taxon>
        <taxon>Actinomycetes</taxon>
        <taxon>Propionibacteriales</taxon>
        <taxon>Nocardioidaceae</taxon>
        <taxon>Nocardioides</taxon>
    </lineage>
</organism>
<evidence type="ECO:0000256" key="8">
    <source>
        <dbReference type="SAM" id="MobiDB-lite"/>
    </source>
</evidence>
<keyword evidence="6 7" id="KW-0472">Membrane</keyword>
<evidence type="ECO:0000256" key="1">
    <source>
        <dbReference type="ARBA" id="ARBA00004651"/>
    </source>
</evidence>
<evidence type="ECO:0000313" key="9">
    <source>
        <dbReference type="EMBL" id="SDE07528.1"/>
    </source>
</evidence>
<dbReference type="EMBL" id="FMZM01000014">
    <property type="protein sequence ID" value="SDE07528.1"/>
    <property type="molecule type" value="Genomic_DNA"/>
</dbReference>
<evidence type="ECO:0000256" key="4">
    <source>
        <dbReference type="ARBA" id="ARBA00022692"/>
    </source>
</evidence>
<keyword evidence="5 7" id="KW-1133">Transmembrane helix</keyword>
<evidence type="ECO:0000256" key="3">
    <source>
        <dbReference type="ARBA" id="ARBA00022475"/>
    </source>
</evidence>
<dbReference type="SUPFAM" id="SSF161098">
    <property type="entry name" value="MetI-like"/>
    <property type="match status" value="1"/>
</dbReference>
<dbReference type="STRING" id="1045774.SAMN05421872_114102"/>
<keyword evidence="4 7" id="KW-0812">Transmembrane</keyword>
<comment type="subcellular location">
    <subcellularLocation>
        <location evidence="1 7">Cell membrane</location>
        <topology evidence="1 7">Multi-pass membrane protein</topology>
    </subcellularLocation>
</comment>
<comment type="similarity">
    <text evidence="7">Belongs to the binding-protein-dependent transport system permease family.</text>
</comment>
<protein>
    <submittedName>
        <fullName evidence="9">Peptide/nickel transport system permease protein</fullName>
    </submittedName>
</protein>
<dbReference type="CDD" id="cd06261">
    <property type="entry name" value="TM_PBP2"/>
    <property type="match status" value="1"/>
</dbReference>
<feature type="transmembrane region" description="Helical" evidence="7">
    <location>
        <begin position="108"/>
        <end position="129"/>
    </location>
</feature>
<name>A0A1G6ZXY8_9ACTN</name>
<evidence type="ECO:0000313" key="10">
    <source>
        <dbReference type="Proteomes" id="UP000199034"/>
    </source>
</evidence>
<dbReference type="RefSeq" id="WP_090860461.1">
    <property type="nucleotide sequence ID" value="NZ_FMZM01000014.1"/>
</dbReference>
<dbReference type="Pfam" id="PF00528">
    <property type="entry name" value="BPD_transp_1"/>
    <property type="match status" value="1"/>
</dbReference>
<evidence type="ECO:0000256" key="6">
    <source>
        <dbReference type="ARBA" id="ARBA00023136"/>
    </source>
</evidence>
<feature type="transmembrane region" description="Helical" evidence="7">
    <location>
        <begin position="241"/>
        <end position="262"/>
    </location>
</feature>
<keyword evidence="2 7" id="KW-0813">Transport</keyword>
<dbReference type="OrthoDB" id="8906042at2"/>
<dbReference type="InterPro" id="IPR025966">
    <property type="entry name" value="OppC_N"/>
</dbReference>
<dbReference type="Proteomes" id="UP000199034">
    <property type="component" value="Unassembled WGS sequence"/>
</dbReference>
<feature type="region of interest" description="Disordered" evidence="8">
    <location>
        <begin position="271"/>
        <end position="295"/>
    </location>
</feature>
<reference evidence="9 10" key="1">
    <citation type="submission" date="2016-10" db="EMBL/GenBank/DDBJ databases">
        <authorList>
            <person name="de Groot N.N."/>
        </authorList>
    </citation>
    <scope>NUCLEOTIDE SEQUENCE [LARGE SCALE GENOMIC DNA]</scope>
    <source>
        <strain evidence="9 10">CGMCC 4.6858</strain>
    </source>
</reference>
<dbReference type="PROSITE" id="PS50928">
    <property type="entry name" value="ABC_TM1"/>
    <property type="match status" value="1"/>
</dbReference>
<dbReference type="PANTHER" id="PTHR43386">
    <property type="entry name" value="OLIGOPEPTIDE TRANSPORT SYSTEM PERMEASE PROTEIN APPC"/>
    <property type="match status" value="1"/>
</dbReference>
<dbReference type="PANTHER" id="PTHR43386:SF25">
    <property type="entry name" value="PEPTIDE ABC TRANSPORTER PERMEASE PROTEIN"/>
    <property type="match status" value="1"/>
</dbReference>
<dbReference type="Gene3D" id="1.10.3720.10">
    <property type="entry name" value="MetI-like"/>
    <property type="match status" value="1"/>
</dbReference>
<evidence type="ECO:0000256" key="7">
    <source>
        <dbReference type="RuleBase" id="RU363032"/>
    </source>
</evidence>
<evidence type="ECO:0000256" key="5">
    <source>
        <dbReference type="ARBA" id="ARBA00022989"/>
    </source>
</evidence>
<keyword evidence="3" id="KW-1003">Cell membrane</keyword>
<feature type="transmembrane region" description="Helical" evidence="7">
    <location>
        <begin position="135"/>
        <end position="154"/>
    </location>
</feature>
<gene>
    <name evidence="9" type="ORF">SAMN05421872_114102</name>
</gene>
<proteinExistence type="inferred from homology"/>
<feature type="transmembrane region" description="Helical" evidence="7">
    <location>
        <begin position="77"/>
        <end position="101"/>
    </location>
</feature>
<evidence type="ECO:0000256" key="2">
    <source>
        <dbReference type="ARBA" id="ARBA00022448"/>
    </source>
</evidence>
<sequence length="295" mass="31037">MSTLRRLWAIPTARFALVVLAGVAFLAVFGSALAPHDPLKQYTDRVLEGPSGDHLLGTDYLGRDVLSRLMAGTRLSVIGAAEAVVIGAVLGVPTGLASAWVGPRLEWLALRISDTLVILPFTVFAIAVAGTLGNGLQQAMFAIGVLISPIFFRVTRAVALGLRTQQYVEAAELMGASQWWTLRTHIWTKVLPNVAVTSAQAAGAALLVVASLSFLGLGVTPPAPTWGGMLASDLGYLTQQTWAPVFPGLLMMATVGSLNLLADAIRDATGAGTSARRRRRTPATSRKERSGAVVS</sequence>
<dbReference type="InterPro" id="IPR000515">
    <property type="entry name" value="MetI-like"/>
</dbReference>
<keyword evidence="10" id="KW-1185">Reference proteome</keyword>
<dbReference type="InterPro" id="IPR035906">
    <property type="entry name" value="MetI-like_sf"/>
</dbReference>
<dbReference type="InterPro" id="IPR050366">
    <property type="entry name" value="BP-dependent_transpt_permease"/>
</dbReference>
<dbReference type="GO" id="GO:0005886">
    <property type="term" value="C:plasma membrane"/>
    <property type="evidence" value="ECO:0007669"/>
    <property type="project" value="UniProtKB-SubCell"/>
</dbReference>
<feature type="transmembrane region" description="Helical" evidence="7">
    <location>
        <begin position="201"/>
        <end position="221"/>
    </location>
</feature>
<accession>A0A1G6ZXY8</accession>
<feature type="transmembrane region" description="Helical" evidence="7">
    <location>
        <begin position="12"/>
        <end position="34"/>
    </location>
</feature>